<dbReference type="Gene3D" id="3.40.720.10">
    <property type="entry name" value="Alkaline Phosphatase, subunit A"/>
    <property type="match status" value="1"/>
</dbReference>
<dbReference type="Pfam" id="PF01663">
    <property type="entry name" value="Phosphodiest"/>
    <property type="match status" value="1"/>
</dbReference>
<protein>
    <submittedName>
        <fullName evidence="1">Alkaline phosphatase family protein</fullName>
    </submittedName>
</protein>
<proteinExistence type="predicted"/>
<evidence type="ECO:0000313" key="1">
    <source>
        <dbReference type="EMBL" id="GIE14350.1"/>
    </source>
</evidence>
<dbReference type="AlphaFoldDB" id="A0A919J4I9"/>
<evidence type="ECO:0000313" key="2">
    <source>
        <dbReference type="Proteomes" id="UP000598174"/>
    </source>
</evidence>
<keyword evidence="2" id="KW-1185">Reference proteome</keyword>
<accession>A0A919J4I9</accession>
<dbReference type="RefSeq" id="WP_239118310.1">
    <property type="nucleotide sequence ID" value="NZ_BAAABP010000040.1"/>
</dbReference>
<dbReference type="SUPFAM" id="SSF53649">
    <property type="entry name" value="Alkaline phosphatase-like"/>
    <property type="match status" value="1"/>
</dbReference>
<name>A0A919J4I9_9ACTN</name>
<dbReference type="InterPro" id="IPR017850">
    <property type="entry name" value="Alkaline_phosphatase_core_sf"/>
</dbReference>
<reference evidence="1" key="1">
    <citation type="submission" date="2021-01" db="EMBL/GenBank/DDBJ databases">
        <title>Whole genome shotgun sequence of Actinoplanes ferrugineus NBRC 15555.</title>
        <authorList>
            <person name="Komaki H."/>
            <person name="Tamura T."/>
        </authorList>
    </citation>
    <scope>NUCLEOTIDE SEQUENCE</scope>
    <source>
        <strain evidence="1">NBRC 15555</strain>
    </source>
</reference>
<organism evidence="1 2">
    <name type="scientific">Paractinoplanes ferrugineus</name>
    <dbReference type="NCBI Taxonomy" id="113564"/>
    <lineage>
        <taxon>Bacteria</taxon>
        <taxon>Bacillati</taxon>
        <taxon>Actinomycetota</taxon>
        <taxon>Actinomycetes</taxon>
        <taxon>Micromonosporales</taxon>
        <taxon>Micromonosporaceae</taxon>
        <taxon>Paractinoplanes</taxon>
    </lineage>
</organism>
<dbReference type="Proteomes" id="UP000598174">
    <property type="component" value="Unassembled WGS sequence"/>
</dbReference>
<gene>
    <name evidence="1" type="ORF">Afe05nite_61900</name>
</gene>
<dbReference type="EMBL" id="BOMM01000054">
    <property type="protein sequence ID" value="GIE14350.1"/>
    <property type="molecule type" value="Genomic_DNA"/>
</dbReference>
<dbReference type="InterPro" id="IPR002591">
    <property type="entry name" value="Phosphodiest/P_Trfase"/>
</dbReference>
<sequence>MTAAAGLGTVRPAYGSGSLAELMPSVAAVLGVPGTTDSLALGLDDVDRVAVLLVDGLGAAQVPVAATWAPILNDLGTRTLTAGFPSTTPVSLVTVGTGAPPGAHGVLGFTVRQPGGAILNHIQWAGEPDPFGWQPVPTIFERSVAAGVPVTVVNRPEYDGSGLSVAAYRGARYAGAADAAELAAGMLAALSAGPGIVYGYHPELDKAGHVAGVDSEPWRAAAAELDVLLDRLVHGLPPRSALLVVADHGQLNIPLEGRLDLADRPELSAGVTAVAGEPRVRYLYAEPGAQADVIAAWKGVYGDSAYVLGRAEAVAEGWFGPVPAGHLDRIGEIVVVCRDHALALATGWEPEIVGRLVGYHGALTAVEMTVPLLIAR</sequence>
<comment type="caution">
    <text evidence="1">The sequence shown here is derived from an EMBL/GenBank/DDBJ whole genome shotgun (WGS) entry which is preliminary data.</text>
</comment>